<comment type="caution">
    <text evidence="13">The sequence shown here is derived from an EMBL/GenBank/DDBJ whole genome shotgun (WGS) entry which is preliminary data.</text>
</comment>
<protein>
    <submittedName>
        <fullName evidence="13">Streptogrisin C</fullName>
        <ecNumber evidence="13">3.4.21.-</ecNumber>
    </submittedName>
</protein>
<dbReference type="Proteomes" id="UP000579647">
    <property type="component" value="Unassembled WGS sequence"/>
</dbReference>
<dbReference type="CDD" id="cd21112">
    <property type="entry name" value="alphaLP-like"/>
    <property type="match status" value="1"/>
</dbReference>
<keyword evidence="2" id="KW-0645">Protease</keyword>
<name>A0A840W311_9ACTN</name>
<reference evidence="13 14" key="1">
    <citation type="submission" date="2020-08" db="EMBL/GenBank/DDBJ databases">
        <title>Sequencing the genomes of 1000 actinobacteria strains.</title>
        <authorList>
            <person name="Klenk H.-P."/>
        </authorList>
    </citation>
    <scope>NUCLEOTIDE SEQUENCE [LARGE SCALE GENOMIC DNA]</scope>
    <source>
        <strain evidence="13 14">DSM 44598</strain>
    </source>
</reference>
<keyword evidence="4 13" id="KW-0378">Hydrolase</keyword>
<dbReference type="Gene3D" id="2.40.10.10">
    <property type="entry name" value="Trypsin-like serine proteases"/>
    <property type="match status" value="2"/>
</dbReference>
<dbReference type="Pfam" id="PF00089">
    <property type="entry name" value="Trypsin"/>
    <property type="match status" value="1"/>
</dbReference>
<dbReference type="InterPro" id="IPR004236">
    <property type="entry name" value="Pept_S1_alpha_lytic"/>
</dbReference>
<feature type="disulfide bond" evidence="9">
    <location>
        <begin position="341"/>
        <end position="368"/>
    </location>
</feature>
<keyword evidence="6" id="KW-0865">Zymogen</keyword>
<dbReference type="InterPro" id="IPR001254">
    <property type="entry name" value="Trypsin_dom"/>
</dbReference>
<evidence type="ECO:0000256" key="10">
    <source>
        <dbReference type="SAM" id="SignalP"/>
    </source>
</evidence>
<evidence type="ECO:0000256" key="5">
    <source>
        <dbReference type="ARBA" id="ARBA00022825"/>
    </source>
</evidence>
<evidence type="ECO:0000256" key="1">
    <source>
        <dbReference type="ARBA" id="ARBA00007664"/>
    </source>
</evidence>
<dbReference type="GO" id="GO:0004252">
    <property type="term" value="F:serine-type endopeptidase activity"/>
    <property type="evidence" value="ECO:0007669"/>
    <property type="project" value="InterPro"/>
</dbReference>
<dbReference type="InterPro" id="IPR035070">
    <property type="entry name" value="Streptogrisin_prodomain"/>
</dbReference>
<keyword evidence="14" id="KW-1185">Reference proteome</keyword>
<evidence type="ECO:0000256" key="8">
    <source>
        <dbReference type="PIRSR" id="PIRSR001134-1"/>
    </source>
</evidence>
<dbReference type="EMBL" id="JACHDO010000001">
    <property type="protein sequence ID" value="MBB5489693.1"/>
    <property type="molecule type" value="Genomic_DNA"/>
</dbReference>
<feature type="active site" description="Charge relay system" evidence="8">
    <location>
        <position position="237"/>
    </location>
</feature>
<feature type="active site" description="Charge relay system" evidence="8">
    <location>
        <position position="265"/>
    </location>
</feature>
<feature type="disulfide bond" evidence="9">
    <location>
        <begin position="217"/>
        <end position="238"/>
    </location>
</feature>
<feature type="signal peptide" evidence="10">
    <location>
        <begin position="1"/>
        <end position="41"/>
    </location>
</feature>
<gene>
    <name evidence="13" type="ORF">HNR07_000830</name>
</gene>
<dbReference type="RefSeq" id="WP_184362124.1">
    <property type="nucleotide sequence ID" value="NZ_BAAAKM010000014.1"/>
</dbReference>
<feature type="disulfide bond" evidence="9">
    <location>
        <begin position="305"/>
        <end position="315"/>
    </location>
</feature>
<dbReference type="Pfam" id="PF02983">
    <property type="entry name" value="Pro_Al_protease"/>
    <property type="match status" value="1"/>
</dbReference>
<feature type="domain" description="Peptidase S1A alpha-lytic prodomain" evidence="12">
    <location>
        <begin position="140"/>
        <end position="185"/>
    </location>
</feature>
<evidence type="ECO:0000256" key="9">
    <source>
        <dbReference type="PIRSR" id="PIRSR001134-2"/>
    </source>
</evidence>
<dbReference type="InterPro" id="IPR018114">
    <property type="entry name" value="TRYPSIN_HIS"/>
</dbReference>
<dbReference type="InterPro" id="IPR009003">
    <property type="entry name" value="Peptidase_S1_PA"/>
</dbReference>
<accession>A0A840W311</accession>
<dbReference type="InterPro" id="IPR043504">
    <property type="entry name" value="Peptidase_S1_PA_chymotrypsin"/>
</dbReference>
<feature type="chain" id="PRO_5032735513" evidence="10">
    <location>
        <begin position="42"/>
        <end position="393"/>
    </location>
</feature>
<dbReference type="PIRSF" id="PIRSF001134">
    <property type="entry name" value="Streptogrisin"/>
    <property type="match status" value="1"/>
</dbReference>
<dbReference type="AlphaFoldDB" id="A0A840W311"/>
<dbReference type="SUPFAM" id="SSF50494">
    <property type="entry name" value="Trypsin-like serine proteases"/>
    <property type="match status" value="1"/>
</dbReference>
<keyword evidence="5" id="KW-0720">Serine protease</keyword>
<proteinExistence type="inferred from homology"/>
<evidence type="ECO:0000256" key="7">
    <source>
        <dbReference type="ARBA" id="ARBA00023157"/>
    </source>
</evidence>
<keyword evidence="3 10" id="KW-0732">Signal</keyword>
<dbReference type="InterPro" id="IPR001316">
    <property type="entry name" value="Pept_S1A_streptogrisin"/>
</dbReference>
<evidence type="ECO:0000313" key="14">
    <source>
        <dbReference type="Proteomes" id="UP000579647"/>
    </source>
</evidence>
<dbReference type="PROSITE" id="PS00134">
    <property type="entry name" value="TRYPSIN_HIS"/>
    <property type="match status" value="1"/>
</dbReference>
<evidence type="ECO:0000256" key="3">
    <source>
        <dbReference type="ARBA" id="ARBA00022729"/>
    </source>
</evidence>
<evidence type="ECO:0000259" key="11">
    <source>
        <dbReference type="Pfam" id="PF00089"/>
    </source>
</evidence>
<evidence type="ECO:0000259" key="12">
    <source>
        <dbReference type="Pfam" id="PF02983"/>
    </source>
</evidence>
<comment type="similarity">
    <text evidence="1">Belongs to the peptidase S1 family.</text>
</comment>
<dbReference type="Gene3D" id="3.30.300.50">
    <property type="match status" value="2"/>
</dbReference>
<dbReference type="GO" id="GO:0005576">
    <property type="term" value="C:extracellular region"/>
    <property type="evidence" value="ECO:0007669"/>
    <property type="project" value="InterPro"/>
</dbReference>
<evidence type="ECO:0000256" key="2">
    <source>
        <dbReference type="ARBA" id="ARBA00022670"/>
    </source>
</evidence>
<evidence type="ECO:0000313" key="13">
    <source>
        <dbReference type="EMBL" id="MBB5489693.1"/>
    </source>
</evidence>
<evidence type="ECO:0000256" key="6">
    <source>
        <dbReference type="ARBA" id="ARBA00023145"/>
    </source>
</evidence>
<dbReference type="EC" id="3.4.21.-" evidence="13"/>
<organism evidence="13 14">
    <name type="scientific">Nocardiopsis metallicus</name>
    <dbReference type="NCBI Taxonomy" id="179819"/>
    <lineage>
        <taxon>Bacteria</taxon>
        <taxon>Bacillati</taxon>
        <taxon>Actinomycetota</taxon>
        <taxon>Actinomycetes</taxon>
        <taxon>Streptosporangiales</taxon>
        <taxon>Nocardiopsidaceae</taxon>
        <taxon>Nocardiopsis</taxon>
    </lineage>
</organism>
<feature type="domain" description="Peptidase S1" evidence="11">
    <location>
        <begin position="205"/>
        <end position="381"/>
    </location>
</feature>
<evidence type="ECO:0000256" key="4">
    <source>
        <dbReference type="ARBA" id="ARBA00022801"/>
    </source>
</evidence>
<sequence length="393" mass="39674">MRPSPVSPAPRFPEPSRIRHGRALSVVLGLALAGATAPAQAATTETPEPAADAPAATATEALARDLGLDPTTAEQLLEAQEEALAVQESAASAAGQAYVDALFDTETLSLTVLVSDPAAVAAVEATGANTRVVDEDPAATMAALEKVPVPEGVTGWYPDTERGLVVVEALAPAAADALLEEAGTDSDAVRVVEVDHAPTPYSELIGGHPFRVGSAQCVIGFSAVTSGGQGGFITAGHCGRVGATALDSEGAALGVFQRSQFPGWDGAFVRVGPEWTLTPWIELWSSGGYHSVTGSQEAPIGSAVCASAPVNGWRCGTIEARGQTVSYPAGTVTGLTRTTLCAEPGESGAPVVAGSQAQGVISGGSGNCATGGTTFFQRLNPMLTSWGLTLVTG</sequence>
<dbReference type="GO" id="GO:0006508">
    <property type="term" value="P:proteolysis"/>
    <property type="evidence" value="ECO:0007669"/>
    <property type="project" value="UniProtKB-KW"/>
</dbReference>
<dbReference type="PRINTS" id="PR00861">
    <property type="entry name" value="ALYTICPTASE"/>
</dbReference>
<feature type="active site" description="Charge relay system" evidence="8">
    <location>
        <position position="347"/>
    </location>
</feature>
<keyword evidence="7 9" id="KW-1015">Disulfide bond</keyword>